<keyword evidence="4" id="KW-1185">Reference proteome</keyword>
<reference evidence="3" key="2">
    <citation type="submission" date="2021-12" db="EMBL/GenBank/DDBJ databases">
        <title>Resequencing data analysis of finger millet.</title>
        <authorList>
            <person name="Hatakeyama M."/>
            <person name="Aluri S."/>
            <person name="Balachadran M.T."/>
            <person name="Sivarajan S.R."/>
            <person name="Poveda L."/>
            <person name="Shimizu-Inatsugi R."/>
            <person name="Schlapbach R."/>
            <person name="Sreeman S.M."/>
            <person name="Shimizu K.K."/>
        </authorList>
    </citation>
    <scope>NUCLEOTIDE SEQUENCE</scope>
</reference>
<dbReference type="InterPro" id="IPR008949">
    <property type="entry name" value="Isoprenoid_synthase_dom_sf"/>
</dbReference>
<dbReference type="Gene3D" id="1.50.10.130">
    <property type="entry name" value="Terpene synthase, N-terminal domain"/>
    <property type="match status" value="1"/>
</dbReference>
<evidence type="ECO:0000256" key="2">
    <source>
        <dbReference type="ARBA" id="ARBA00023239"/>
    </source>
</evidence>
<dbReference type="InterPro" id="IPR050148">
    <property type="entry name" value="Terpene_synthase-like"/>
</dbReference>
<dbReference type="GO" id="GO:0016114">
    <property type="term" value="P:terpenoid biosynthetic process"/>
    <property type="evidence" value="ECO:0007669"/>
    <property type="project" value="InterPro"/>
</dbReference>
<comment type="caution">
    <text evidence="3">The sequence shown here is derived from an EMBL/GenBank/DDBJ whole genome shotgun (WGS) entry which is preliminary data.</text>
</comment>
<dbReference type="EMBL" id="BQKI01000002">
    <property type="protein sequence ID" value="GJM87699.1"/>
    <property type="molecule type" value="Genomic_DNA"/>
</dbReference>
<dbReference type="GO" id="GO:0010333">
    <property type="term" value="F:terpene synthase activity"/>
    <property type="evidence" value="ECO:0007669"/>
    <property type="project" value="InterPro"/>
</dbReference>
<keyword evidence="2" id="KW-0456">Lyase</keyword>
<proteinExistence type="predicted"/>
<keyword evidence="1" id="KW-0460">Magnesium</keyword>
<dbReference type="PANTHER" id="PTHR31225">
    <property type="entry name" value="OS04G0344100 PROTEIN-RELATED"/>
    <property type="match status" value="1"/>
</dbReference>
<organism evidence="3 4">
    <name type="scientific">Eleusine coracana subsp. coracana</name>
    <dbReference type="NCBI Taxonomy" id="191504"/>
    <lineage>
        <taxon>Eukaryota</taxon>
        <taxon>Viridiplantae</taxon>
        <taxon>Streptophyta</taxon>
        <taxon>Embryophyta</taxon>
        <taxon>Tracheophyta</taxon>
        <taxon>Spermatophyta</taxon>
        <taxon>Magnoliopsida</taxon>
        <taxon>Liliopsida</taxon>
        <taxon>Poales</taxon>
        <taxon>Poaceae</taxon>
        <taxon>PACMAD clade</taxon>
        <taxon>Chloridoideae</taxon>
        <taxon>Cynodonteae</taxon>
        <taxon>Eleusininae</taxon>
        <taxon>Eleusine</taxon>
    </lineage>
</organism>
<dbReference type="Proteomes" id="UP001054889">
    <property type="component" value="Unassembled WGS sequence"/>
</dbReference>
<evidence type="ECO:0000313" key="3">
    <source>
        <dbReference type="EMBL" id="GJM87699.1"/>
    </source>
</evidence>
<reference evidence="3" key="1">
    <citation type="journal article" date="2018" name="DNA Res.">
        <title>Multiple hybrid de novo genome assembly of finger millet, an orphan allotetraploid crop.</title>
        <authorList>
            <person name="Hatakeyama M."/>
            <person name="Aluri S."/>
            <person name="Balachadran M.T."/>
            <person name="Sivarajan S.R."/>
            <person name="Patrignani A."/>
            <person name="Gruter S."/>
            <person name="Poveda L."/>
            <person name="Shimizu-Inatsugi R."/>
            <person name="Baeten J."/>
            <person name="Francoijs K.J."/>
            <person name="Nataraja K.N."/>
            <person name="Reddy Y.A.N."/>
            <person name="Phadnis S."/>
            <person name="Ravikumar R.L."/>
            <person name="Schlapbach R."/>
            <person name="Sreeman S.M."/>
            <person name="Shimizu K.K."/>
        </authorList>
    </citation>
    <scope>NUCLEOTIDE SEQUENCE</scope>
</reference>
<name>A0AAV5BR11_ELECO</name>
<dbReference type="AlphaFoldDB" id="A0AAV5BR11"/>
<evidence type="ECO:0000256" key="1">
    <source>
        <dbReference type="ARBA" id="ARBA00022842"/>
    </source>
</evidence>
<accession>A0AAV5BR11</accession>
<protein>
    <submittedName>
        <fullName evidence="3">Uncharacterized protein</fullName>
    </submittedName>
</protein>
<sequence>MERLCFEEAIFFSRHQLESIMNKLHSPLAETSQASPSNSPLPRKLKRIEAIEYISEYRKEEGYNPVLLELATLDFNILQRIHLRELKIISE</sequence>
<dbReference type="Gene3D" id="1.10.600.10">
    <property type="entry name" value="Farnesyl Diphosphate Synthase"/>
    <property type="match status" value="1"/>
</dbReference>
<gene>
    <name evidence="3" type="primary">ga03677</name>
    <name evidence="3" type="ORF">PR202_ga03677</name>
</gene>
<dbReference type="PANTHER" id="PTHR31225:SF93">
    <property type="entry name" value="ALPHA-HUMULENE_(-)-(E)-BETA-CARYOPHYLLENE SYNTHASE"/>
    <property type="match status" value="1"/>
</dbReference>
<evidence type="ECO:0000313" key="4">
    <source>
        <dbReference type="Proteomes" id="UP001054889"/>
    </source>
</evidence>
<dbReference type="SUPFAM" id="SSF48239">
    <property type="entry name" value="Terpenoid cyclases/Protein prenyltransferases"/>
    <property type="match status" value="1"/>
</dbReference>
<dbReference type="InterPro" id="IPR008930">
    <property type="entry name" value="Terpenoid_cyclase/PrenylTrfase"/>
</dbReference>
<dbReference type="InterPro" id="IPR036965">
    <property type="entry name" value="Terpene_synth_N_sf"/>
</dbReference>
<dbReference type="SUPFAM" id="SSF48576">
    <property type="entry name" value="Terpenoid synthases"/>
    <property type="match status" value="1"/>
</dbReference>